<keyword evidence="19" id="KW-0917">Virion maturation</keyword>
<proteinExistence type="predicted"/>
<evidence type="ECO:0000256" key="21">
    <source>
        <dbReference type="ARBA" id="ARBA00023268"/>
    </source>
</evidence>
<dbReference type="InterPro" id="IPR036397">
    <property type="entry name" value="RNaseH_sf"/>
</dbReference>
<keyword evidence="6" id="KW-0548">Nucleotidyltransferase</keyword>
<dbReference type="InterPro" id="IPR012337">
    <property type="entry name" value="RNaseH-like_sf"/>
</dbReference>
<evidence type="ECO:0000256" key="2">
    <source>
        <dbReference type="ARBA" id="ARBA00022578"/>
    </source>
</evidence>
<dbReference type="GO" id="GO:0003723">
    <property type="term" value="F:RNA binding"/>
    <property type="evidence" value="ECO:0007669"/>
    <property type="project" value="UniProtKB-KW"/>
</dbReference>
<evidence type="ECO:0000256" key="3">
    <source>
        <dbReference type="ARBA" id="ARBA00022612"/>
    </source>
</evidence>
<feature type="domain" description="CCHC-type" evidence="26">
    <location>
        <begin position="244"/>
        <end position="257"/>
    </location>
</feature>
<dbReference type="GO" id="GO:0005634">
    <property type="term" value="C:nucleus"/>
    <property type="evidence" value="ECO:0007669"/>
    <property type="project" value="UniProtKB-ARBA"/>
</dbReference>
<keyword evidence="9" id="KW-0547">Nucleotide-binding</keyword>
<evidence type="ECO:0000259" key="27">
    <source>
        <dbReference type="PROSITE" id="PS50994"/>
    </source>
</evidence>
<dbReference type="InterPro" id="IPR001584">
    <property type="entry name" value="Integrase_cat-core"/>
</dbReference>
<evidence type="ECO:0000256" key="22">
    <source>
        <dbReference type="ARBA" id="ARBA00048173"/>
    </source>
</evidence>
<dbReference type="STRING" id="47428.A0A284QR88"/>
<keyword evidence="13" id="KW-0067">ATP-binding</keyword>
<comment type="catalytic activity">
    <reaction evidence="22">
        <text>DNA(n) + a 2'-deoxyribonucleoside 5'-triphosphate = DNA(n+1) + diphosphate</text>
        <dbReference type="Rhea" id="RHEA:22508"/>
        <dbReference type="Rhea" id="RHEA-COMP:17339"/>
        <dbReference type="Rhea" id="RHEA-COMP:17340"/>
        <dbReference type="ChEBI" id="CHEBI:33019"/>
        <dbReference type="ChEBI" id="CHEBI:61560"/>
        <dbReference type="ChEBI" id="CHEBI:173112"/>
        <dbReference type="EC" id="2.7.7.49"/>
    </reaction>
</comment>
<evidence type="ECO:0008006" key="30">
    <source>
        <dbReference type="Google" id="ProtNLM"/>
    </source>
</evidence>
<evidence type="ECO:0000256" key="12">
    <source>
        <dbReference type="ARBA" id="ARBA00022801"/>
    </source>
</evidence>
<sequence length="1394" mass="156913">MSSTLSDQTPSSLFRIELLREDNWVPWKRRVTAILRERGLLKYAEGTERKPVPADAKAPTAEELEKARKWEELDGKAQTQIELTLSDSQMIHIAGAITAADMWKQLKLVKEARGKLGILSYRRRLYRTVADESTNIVEHVTEMRRTQEELGMLGSQVSDEDFLMLLITSLPESWDQFTTAYLGSTGNNPTITSHEFIAIVLEENRRRIEKSGGGESAMYGRGKKTGWNQSSASKRSDGSDEMECWNCHKRGHTAAECWSKGGGQEGKGPARKGGKKKGRKAQSNQAAEPVNSGLAETSYHVDTQAQFSSHFARNDWLADSGTTSHISNSRQTFVDFKPLTEMNINGIGNQAIKALGRGTVLLDCKVGNKTITHRLKETLYAPNAINNLISISRLDDAGMEAKFRKGQVQFLRNHSEVLAIGKKINRLYLMNGRARDISEQSNVADESQNTWDSWHRRFGHLGKKGLERLEREGLVEGLTIDKDSPPFSQCEACIQAKQTHRPYPQEAQHRSDKPGELTHSDIWGPARVASLQGSRYYISFTDDATRRCKPLFMKERSQSFNRIKEYVTFIETQYGVKPKIIRVDNAKELTSKEVKDWLKEKGIELQTSAPYAHSSNGVAERFNRTLIELTRAMLIARGLPSYLWEVAVEYAAYIRNMAPTRALEKETPDEAWTREKPDVSHLCEFGSDVWVLTEGKNLSKLEAKSKKYIFVGYLDGPKAIRYYDPQSRQIRVSRNFIFAEPSKTAEFGNTDNVRLEGETQGTSDPKLPVSADEEQGQSQNDLPMTSSPGIQPKSRPGMTSLPPGVDTKGYPRRSSRNIGDHDYRVLNNPNVRIPAAPRSSNSSPMPIPEHTSEQNFANFATIRSYLAGAGDDIKIDNFPRSVAEAEASPEWAEWKKAMDEEMSVIKEMGTYTKEDLPAGRDTIGCKWVFLKKYDEDGNISRYKARLVAQGYSQIPGVDYTETFAPVVRLESVRAALGIAAIKDLEISQMDVKGAYLNGELEEEIYMRQPEGYDDGSGRVCRLRKTLYGLKQSGREWNREFDRKLTSIGFSKLEADHCVYKRIREGRMTIITVWVDDLLIFSETIEDMMETKGELHNLFDVKDLGEPKKIIGIEIKRDRENGTISLSQKQYIEGVLTRFGMQNARPVSTPLDPNVILKKRTDDLVADPAMVGGYQSVIGSLLYAARGTRPDISHAVQELGQFASNPGPEHWTALKRVCRYLAGTRNLELVFRANEEGEIISTGYSDASFASNPDDRKSISGYTYLIGGASFAWSSKKQSTVALSSTEAEYTALAHATRQAIWNRNLLSELGCPQEDSTLIFEDNQSTIALARDPQYHARSKHFDIQNHFIREKVENETIELYYCPTEEMVADIFTKGLPRPQHEKFVRELGLLPS</sequence>
<dbReference type="InterPro" id="IPR025724">
    <property type="entry name" value="GAG-pre-integrase_dom"/>
</dbReference>
<keyword evidence="11" id="KW-0255">Endonuclease</keyword>
<dbReference type="OrthoDB" id="7691805at2759"/>
<dbReference type="GO" id="GO:0004519">
    <property type="term" value="F:endonuclease activity"/>
    <property type="evidence" value="ECO:0007669"/>
    <property type="project" value="UniProtKB-KW"/>
</dbReference>
<feature type="compositionally biased region" description="Polar residues" evidence="25">
    <location>
        <begin position="776"/>
        <end position="789"/>
    </location>
</feature>
<dbReference type="Pfam" id="PF25597">
    <property type="entry name" value="SH3_retrovirus"/>
    <property type="match status" value="1"/>
</dbReference>
<keyword evidence="12" id="KW-0378">Hydrolase</keyword>
<dbReference type="Gene3D" id="3.30.420.10">
    <property type="entry name" value="Ribonuclease H-like superfamily/Ribonuclease H"/>
    <property type="match status" value="1"/>
</dbReference>
<dbReference type="SMART" id="SM00343">
    <property type="entry name" value="ZnF_C2HC"/>
    <property type="match status" value="1"/>
</dbReference>
<keyword evidence="18" id="KW-0808">Transferase</keyword>
<organism evidence="28 29">
    <name type="scientific">Armillaria ostoyae</name>
    <name type="common">Armillaria root rot fungus</name>
    <dbReference type="NCBI Taxonomy" id="47428"/>
    <lineage>
        <taxon>Eukaryota</taxon>
        <taxon>Fungi</taxon>
        <taxon>Dikarya</taxon>
        <taxon>Basidiomycota</taxon>
        <taxon>Agaricomycotina</taxon>
        <taxon>Agaricomycetes</taxon>
        <taxon>Agaricomycetidae</taxon>
        <taxon>Agaricales</taxon>
        <taxon>Marasmiineae</taxon>
        <taxon>Physalacriaceae</taxon>
        <taxon>Armillaria</taxon>
    </lineage>
</organism>
<accession>A0A284QR88</accession>
<evidence type="ECO:0000256" key="20">
    <source>
        <dbReference type="ARBA" id="ARBA00023172"/>
    </source>
</evidence>
<dbReference type="GO" id="GO:0006508">
    <property type="term" value="P:proteolysis"/>
    <property type="evidence" value="ECO:0007669"/>
    <property type="project" value="UniProtKB-KW"/>
</dbReference>
<evidence type="ECO:0000256" key="8">
    <source>
        <dbReference type="ARBA" id="ARBA00022723"/>
    </source>
</evidence>
<dbReference type="Pfam" id="PF07727">
    <property type="entry name" value="RVT_2"/>
    <property type="match status" value="1"/>
</dbReference>
<evidence type="ECO:0000256" key="13">
    <source>
        <dbReference type="ARBA" id="ARBA00022840"/>
    </source>
</evidence>
<keyword evidence="18" id="KW-0239">DNA-directed DNA polymerase</keyword>
<dbReference type="InterPro" id="IPR001878">
    <property type="entry name" value="Znf_CCHC"/>
</dbReference>
<protein>
    <recommendedName>
        <fullName evidence="30">Integrase catalytic domain-containing protein</fullName>
    </recommendedName>
</protein>
<feature type="region of interest" description="Disordered" evidence="25">
    <location>
        <begin position="210"/>
        <end position="242"/>
    </location>
</feature>
<dbReference type="Pfam" id="PF22936">
    <property type="entry name" value="Pol_BBD"/>
    <property type="match status" value="1"/>
</dbReference>
<evidence type="ECO:0000256" key="11">
    <source>
        <dbReference type="ARBA" id="ARBA00022759"/>
    </source>
</evidence>
<keyword evidence="8" id="KW-0479">Metal-binding</keyword>
<dbReference type="InterPro" id="IPR039537">
    <property type="entry name" value="Retrotran_Ty1/copia-like"/>
</dbReference>
<evidence type="ECO:0000256" key="1">
    <source>
        <dbReference type="ARBA" id="ARBA00002180"/>
    </source>
</evidence>
<dbReference type="InterPro" id="IPR036875">
    <property type="entry name" value="Znf_CCHC_sf"/>
</dbReference>
<evidence type="ECO:0000259" key="26">
    <source>
        <dbReference type="PROSITE" id="PS50158"/>
    </source>
</evidence>
<keyword evidence="16" id="KW-0229">DNA integration</keyword>
<evidence type="ECO:0000256" key="15">
    <source>
        <dbReference type="ARBA" id="ARBA00022884"/>
    </source>
</evidence>
<dbReference type="InterPro" id="IPR013103">
    <property type="entry name" value="RVT_2"/>
</dbReference>
<evidence type="ECO:0000256" key="4">
    <source>
        <dbReference type="ARBA" id="ARBA00022664"/>
    </source>
</evidence>
<keyword evidence="3" id="KW-1188">Viral release from host cell</keyword>
<evidence type="ECO:0000256" key="17">
    <source>
        <dbReference type="ARBA" id="ARBA00022918"/>
    </source>
</evidence>
<dbReference type="SUPFAM" id="SSF57756">
    <property type="entry name" value="Retrovirus zinc finger-like domains"/>
    <property type="match status" value="1"/>
</dbReference>
<keyword evidence="5" id="KW-0645">Protease</keyword>
<dbReference type="GO" id="GO:0004190">
    <property type="term" value="F:aspartic-type endopeptidase activity"/>
    <property type="evidence" value="ECO:0007669"/>
    <property type="project" value="UniProtKB-KW"/>
</dbReference>
<dbReference type="GO" id="GO:0006310">
    <property type="term" value="P:DNA recombination"/>
    <property type="evidence" value="ECO:0007669"/>
    <property type="project" value="UniProtKB-KW"/>
</dbReference>
<dbReference type="PROSITE" id="PS50158">
    <property type="entry name" value="ZF_CCHC"/>
    <property type="match status" value="1"/>
</dbReference>
<dbReference type="OMA" id="WGEAINT"/>
<dbReference type="Proteomes" id="UP000219338">
    <property type="component" value="Unassembled WGS sequence"/>
</dbReference>
<evidence type="ECO:0000256" key="5">
    <source>
        <dbReference type="ARBA" id="ARBA00022670"/>
    </source>
</evidence>
<dbReference type="GO" id="GO:0008270">
    <property type="term" value="F:zinc ion binding"/>
    <property type="evidence" value="ECO:0007669"/>
    <property type="project" value="UniProtKB-KW"/>
</dbReference>
<dbReference type="Pfam" id="PF14223">
    <property type="entry name" value="Retrotran_gag_2"/>
    <property type="match status" value="1"/>
</dbReference>
<dbReference type="SUPFAM" id="SSF53098">
    <property type="entry name" value="Ribonuclease H-like"/>
    <property type="match status" value="1"/>
</dbReference>
<dbReference type="CDD" id="cd09272">
    <property type="entry name" value="RNase_HI_RT_Ty1"/>
    <property type="match status" value="1"/>
</dbReference>
<feature type="region of interest" description="Disordered" evidence="25">
    <location>
        <begin position="748"/>
        <end position="851"/>
    </location>
</feature>
<dbReference type="InterPro" id="IPR054722">
    <property type="entry name" value="PolX-like_BBD"/>
</dbReference>
<evidence type="ECO:0000256" key="6">
    <source>
        <dbReference type="ARBA" id="ARBA00022695"/>
    </source>
</evidence>
<evidence type="ECO:0000256" key="9">
    <source>
        <dbReference type="ARBA" id="ARBA00022741"/>
    </source>
</evidence>
<evidence type="ECO:0000256" key="19">
    <source>
        <dbReference type="ARBA" id="ARBA00023113"/>
    </source>
</evidence>
<name>A0A284QR88_ARMOS</name>
<keyword evidence="24" id="KW-0863">Zinc-finger</keyword>
<feature type="domain" description="Integrase catalytic" evidence="27">
    <location>
        <begin position="510"/>
        <end position="676"/>
    </location>
</feature>
<dbReference type="InterPro" id="IPR043502">
    <property type="entry name" value="DNA/RNA_pol_sf"/>
</dbReference>
<feature type="compositionally biased region" description="Basic residues" evidence="25">
    <location>
        <begin position="269"/>
        <end position="280"/>
    </location>
</feature>
<comment type="function">
    <text evidence="1">The aspartyl protease (PR) mediates the proteolytic cleavages of the Gag and Gag-Pol polyproteins after assembly of the VLP.</text>
</comment>
<dbReference type="PANTHER" id="PTHR42648:SF11">
    <property type="entry name" value="TRANSPOSON TY4-P GAG-POL POLYPROTEIN"/>
    <property type="match status" value="1"/>
</dbReference>
<evidence type="ECO:0000256" key="25">
    <source>
        <dbReference type="SAM" id="MobiDB-lite"/>
    </source>
</evidence>
<dbReference type="GO" id="GO:0032196">
    <property type="term" value="P:transposition"/>
    <property type="evidence" value="ECO:0007669"/>
    <property type="project" value="UniProtKB-KW"/>
</dbReference>
<evidence type="ECO:0000256" key="18">
    <source>
        <dbReference type="ARBA" id="ARBA00022932"/>
    </source>
</evidence>
<evidence type="ECO:0000313" key="29">
    <source>
        <dbReference type="Proteomes" id="UP000219338"/>
    </source>
</evidence>
<dbReference type="SUPFAM" id="SSF56672">
    <property type="entry name" value="DNA/RNA polymerases"/>
    <property type="match status" value="1"/>
</dbReference>
<comment type="catalytic activity">
    <reaction evidence="23">
        <text>DNA(n) + a 2'-deoxyribonucleoside 5'-triphosphate = DNA(n+1) + diphosphate</text>
        <dbReference type="Rhea" id="RHEA:22508"/>
        <dbReference type="Rhea" id="RHEA-COMP:17339"/>
        <dbReference type="Rhea" id="RHEA-COMP:17340"/>
        <dbReference type="ChEBI" id="CHEBI:33019"/>
        <dbReference type="ChEBI" id="CHEBI:61560"/>
        <dbReference type="ChEBI" id="CHEBI:173112"/>
        <dbReference type="EC" id="2.7.7.7"/>
    </reaction>
</comment>
<keyword evidence="4" id="KW-0507">mRNA processing</keyword>
<keyword evidence="20" id="KW-0233">DNA recombination</keyword>
<gene>
    <name evidence="28" type="ORF">ARMOST_02271</name>
</gene>
<keyword evidence="29" id="KW-1185">Reference proteome</keyword>
<reference evidence="29" key="1">
    <citation type="journal article" date="2017" name="Nat. Ecol. Evol.">
        <title>Genome expansion and lineage-specific genetic innovations in the forest pathogenic fungi Armillaria.</title>
        <authorList>
            <person name="Sipos G."/>
            <person name="Prasanna A.N."/>
            <person name="Walter M.C."/>
            <person name="O'Connor E."/>
            <person name="Balint B."/>
            <person name="Krizsan K."/>
            <person name="Kiss B."/>
            <person name="Hess J."/>
            <person name="Varga T."/>
            <person name="Slot J."/>
            <person name="Riley R."/>
            <person name="Boka B."/>
            <person name="Rigling D."/>
            <person name="Barry K."/>
            <person name="Lee J."/>
            <person name="Mihaltcheva S."/>
            <person name="LaButti K."/>
            <person name="Lipzen A."/>
            <person name="Waldron R."/>
            <person name="Moloney N.M."/>
            <person name="Sperisen C."/>
            <person name="Kredics L."/>
            <person name="Vagvoelgyi C."/>
            <person name="Patrignani A."/>
            <person name="Fitzpatrick D."/>
            <person name="Nagy I."/>
            <person name="Doyle S."/>
            <person name="Anderson J.B."/>
            <person name="Grigoriev I.V."/>
            <person name="Gueldener U."/>
            <person name="Muensterkoetter M."/>
            <person name="Nagy L.G."/>
        </authorList>
    </citation>
    <scope>NUCLEOTIDE SEQUENCE [LARGE SCALE GENOMIC DNA]</scope>
    <source>
        <strain evidence="29">C18/9</strain>
    </source>
</reference>
<keyword evidence="15" id="KW-0694">RNA-binding</keyword>
<dbReference type="PROSITE" id="PS50994">
    <property type="entry name" value="INTEGRASE"/>
    <property type="match status" value="1"/>
</dbReference>
<evidence type="ECO:0000256" key="23">
    <source>
        <dbReference type="ARBA" id="ARBA00049244"/>
    </source>
</evidence>
<dbReference type="GO" id="GO:0006397">
    <property type="term" value="P:mRNA processing"/>
    <property type="evidence" value="ECO:0007669"/>
    <property type="project" value="UniProtKB-KW"/>
</dbReference>
<keyword evidence="10" id="KW-0064">Aspartyl protease</keyword>
<dbReference type="Pfam" id="PF00665">
    <property type="entry name" value="rve"/>
    <property type="match status" value="1"/>
</dbReference>
<dbReference type="InterPro" id="IPR057670">
    <property type="entry name" value="SH3_retrovirus"/>
</dbReference>
<dbReference type="GO" id="GO:0015074">
    <property type="term" value="P:DNA integration"/>
    <property type="evidence" value="ECO:0007669"/>
    <property type="project" value="UniProtKB-KW"/>
</dbReference>
<dbReference type="GO" id="GO:0003887">
    <property type="term" value="F:DNA-directed DNA polymerase activity"/>
    <property type="evidence" value="ECO:0007669"/>
    <property type="project" value="UniProtKB-KW"/>
</dbReference>
<keyword evidence="14" id="KW-0460">Magnesium</keyword>
<keyword evidence="17" id="KW-0695">RNA-directed DNA polymerase</keyword>
<keyword evidence="7" id="KW-0540">Nuclease</keyword>
<feature type="region of interest" description="Disordered" evidence="25">
    <location>
        <begin position="256"/>
        <end position="293"/>
    </location>
</feature>
<evidence type="ECO:0000256" key="10">
    <source>
        <dbReference type="ARBA" id="ARBA00022750"/>
    </source>
</evidence>
<evidence type="ECO:0000256" key="7">
    <source>
        <dbReference type="ARBA" id="ARBA00022722"/>
    </source>
</evidence>
<dbReference type="GO" id="GO:0003964">
    <property type="term" value="F:RNA-directed DNA polymerase activity"/>
    <property type="evidence" value="ECO:0007669"/>
    <property type="project" value="UniProtKB-KW"/>
</dbReference>
<evidence type="ECO:0000256" key="16">
    <source>
        <dbReference type="ARBA" id="ARBA00022908"/>
    </source>
</evidence>
<evidence type="ECO:0000313" key="28">
    <source>
        <dbReference type="EMBL" id="SJK98990.1"/>
    </source>
</evidence>
<evidence type="ECO:0000256" key="24">
    <source>
        <dbReference type="PROSITE-ProRule" id="PRU00047"/>
    </source>
</evidence>
<keyword evidence="21" id="KW-0511">Multifunctional enzyme</keyword>
<dbReference type="Pfam" id="PF13976">
    <property type="entry name" value="gag_pre-integrs"/>
    <property type="match status" value="1"/>
</dbReference>
<dbReference type="EMBL" id="FUEG01000001">
    <property type="protein sequence ID" value="SJK98990.1"/>
    <property type="molecule type" value="Genomic_DNA"/>
</dbReference>
<dbReference type="GO" id="GO:0005524">
    <property type="term" value="F:ATP binding"/>
    <property type="evidence" value="ECO:0007669"/>
    <property type="project" value="UniProtKB-KW"/>
</dbReference>
<keyword evidence="2" id="KW-0815">Transposition</keyword>
<keyword evidence="24" id="KW-0862">Zinc</keyword>
<evidence type="ECO:0000256" key="14">
    <source>
        <dbReference type="ARBA" id="ARBA00022842"/>
    </source>
</evidence>
<dbReference type="PANTHER" id="PTHR42648">
    <property type="entry name" value="TRANSPOSASE, PUTATIVE-RELATED"/>
    <property type="match status" value="1"/>
</dbReference>